<dbReference type="AlphaFoldDB" id="A0A644TZN1"/>
<evidence type="ECO:0000256" key="6">
    <source>
        <dbReference type="ARBA" id="ARBA00023014"/>
    </source>
</evidence>
<evidence type="ECO:0000313" key="8">
    <source>
        <dbReference type="EMBL" id="MPL58243.1"/>
    </source>
</evidence>
<evidence type="ECO:0000256" key="3">
    <source>
        <dbReference type="ARBA" id="ARBA00022723"/>
    </source>
</evidence>
<dbReference type="PANTHER" id="PTHR36531">
    <property type="entry name" value="CRISPR-ASSOCIATED EXONUCLEASE CAS4"/>
    <property type="match status" value="1"/>
</dbReference>
<keyword evidence="5" id="KW-0408">Iron</keyword>
<dbReference type="GO" id="GO:0051536">
    <property type="term" value="F:iron-sulfur cluster binding"/>
    <property type="evidence" value="ECO:0007669"/>
    <property type="project" value="UniProtKB-KW"/>
</dbReference>
<keyword evidence="2" id="KW-0540">Nuclease</keyword>
<evidence type="ECO:0000313" key="9">
    <source>
        <dbReference type="EMBL" id="MPL72119.1"/>
    </source>
</evidence>
<evidence type="ECO:0000256" key="1">
    <source>
        <dbReference type="ARBA" id="ARBA00001966"/>
    </source>
</evidence>
<dbReference type="InterPro" id="IPR022765">
    <property type="entry name" value="Dna2/Cas4_DUF83"/>
</dbReference>
<comment type="cofactor">
    <cofactor evidence="1">
        <name>[4Fe-4S] cluster</name>
        <dbReference type="ChEBI" id="CHEBI:49883"/>
    </cofactor>
</comment>
<keyword evidence="4" id="KW-0378">Hydrolase</keyword>
<proteinExistence type="predicted"/>
<dbReference type="Pfam" id="PF01930">
    <property type="entry name" value="Cas_Cas4"/>
    <property type="match status" value="1"/>
</dbReference>
<protein>
    <recommendedName>
        <fullName evidence="7">DUF83 domain-containing protein</fullName>
    </recommendedName>
</protein>
<dbReference type="InterPro" id="IPR051827">
    <property type="entry name" value="Cas4_exonuclease"/>
</dbReference>
<dbReference type="Gene3D" id="3.90.320.10">
    <property type="match status" value="1"/>
</dbReference>
<dbReference type="EMBL" id="VSSQ01000063">
    <property type="protein sequence ID" value="MPL72119.1"/>
    <property type="molecule type" value="Genomic_DNA"/>
</dbReference>
<evidence type="ECO:0000256" key="4">
    <source>
        <dbReference type="ARBA" id="ARBA00022801"/>
    </source>
</evidence>
<dbReference type="EMBL" id="VSSQ01000006">
    <property type="protein sequence ID" value="MPL58243.1"/>
    <property type="molecule type" value="Genomic_DNA"/>
</dbReference>
<name>A0A644TZN1_9ZZZZ</name>
<dbReference type="InterPro" id="IPR011604">
    <property type="entry name" value="PDDEXK-like_dom_sf"/>
</dbReference>
<keyword evidence="6" id="KW-0411">Iron-sulfur</keyword>
<dbReference type="GO" id="GO:0004518">
    <property type="term" value="F:nuclease activity"/>
    <property type="evidence" value="ECO:0007669"/>
    <property type="project" value="UniProtKB-KW"/>
</dbReference>
<keyword evidence="3" id="KW-0479">Metal-binding</keyword>
<evidence type="ECO:0000256" key="2">
    <source>
        <dbReference type="ARBA" id="ARBA00022722"/>
    </source>
</evidence>
<organism evidence="9">
    <name type="scientific">bioreactor metagenome</name>
    <dbReference type="NCBI Taxonomy" id="1076179"/>
    <lineage>
        <taxon>unclassified sequences</taxon>
        <taxon>metagenomes</taxon>
        <taxon>ecological metagenomes</taxon>
    </lineage>
</organism>
<evidence type="ECO:0000256" key="5">
    <source>
        <dbReference type="ARBA" id="ARBA00023004"/>
    </source>
</evidence>
<comment type="caution">
    <text evidence="9">The sequence shown here is derived from an EMBL/GenBank/DDBJ whole genome shotgun (WGS) entry which is preliminary data.</text>
</comment>
<dbReference type="GO" id="GO:0046872">
    <property type="term" value="F:metal ion binding"/>
    <property type="evidence" value="ECO:0007669"/>
    <property type="project" value="UniProtKB-KW"/>
</dbReference>
<evidence type="ECO:0000259" key="7">
    <source>
        <dbReference type="Pfam" id="PF01930"/>
    </source>
</evidence>
<reference evidence="9" key="1">
    <citation type="submission" date="2019-08" db="EMBL/GenBank/DDBJ databases">
        <authorList>
            <person name="Kucharzyk K."/>
            <person name="Murdoch R.W."/>
            <person name="Higgins S."/>
            <person name="Loffler F."/>
        </authorList>
    </citation>
    <scope>NUCLEOTIDE SEQUENCE</scope>
</reference>
<feature type="domain" description="DUF83" evidence="7">
    <location>
        <begin position="200"/>
        <end position="313"/>
    </location>
</feature>
<sequence length="315" mass="36782">MKLYLEKNFEKESDDIIIHKTIKELRVDLNDLFQRNIRKTKKEMSLNEIEESLNKNIEEYIESSFSLLNENIAAIDKKEDIPINNNLEHDLEDSLNIGRKEDIFIENDYTGNNFIENNLENMKTSISNVNVIEEEIEKIDRIDELKRELESEIYYNLKILSLKVKKAMLINQKDGNQIAELFFPTSMYSYLMRDTQLDIVGACDKIEIIEGKYFPISVKSSNPPLKGVWDGDAIELAASALLIENEFDTEVFVGFIDYLKIGDRRTVVMDAHLRKNFFRILNEVNTLINNDLVPEIKKDTKKCNKCNYKLLCMEK</sequence>
<accession>A0A644TZN1</accession>
<dbReference type="PANTHER" id="PTHR36531:SF6">
    <property type="entry name" value="DNA REPLICATION ATP-DEPENDENT HELICASE_NUCLEASE DNA2"/>
    <property type="match status" value="1"/>
</dbReference>
<dbReference type="GO" id="GO:0016787">
    <property type="term" value="F:hydrolase activity"/>
    <property type="evidence" value="ECO:0007669"/>
    <property type="project" value="UniProtKB-KW"/>
</dbReference>
<gene>
    <name evidence="8" type="ORF">SDC9_03774</name>
    <name evidence="9" type="ORF">SDC9_17899</name>
</gene>